<dbReference type="CTD" id="4536"/>
<accession>A0A4Y1JVZ3</accession>
<evidence type="ECO:0000256" key="16">
    <source>
        <dbReference type="ARBA" id="ARBA00023136"/>
    </source>
</evidence>
<evidence type="ECO:0000256" key="9">
    <source>
        <dbReference type="ARBA" id="ARBA00022792"/>
    </source>
</evidence>
<keyword evidence="9 18" id="KW-0999">Mitochondrion inner membrane</keyword>
<dbReference type="EC" id="7.1.1.2" evidence="4 18"/>
<evidence type="ECO:0000256" key="8">
    <source>
        <dbReference type="ARBA" id="ARBA00022692"/>
    </source>
</evidence>
<evidence type="ECO:0000259" key="19">
    <source>
        <dbReference type="Pfam" id="PF00361"/>
    </source>
</evidence>
<evidence type="ECO:0000256" key="6">
    <source>
        <dbReference type="ARBA" id="ARBA00022448"/>
    </source>
</evidence>
<feature type="transmembrane region" description="Helical" evidence="18">
    <location>
        <begin position="261"/>
        <end position="282"/>
    </location>
</feature>
<dbReference type="GO" id="GO:0005743">
    <property type="term" value="C:mitochondrial inner membrane"/>
    <property type="evidence" value="ECO:0007669"/>
    <property type="project" value="UniProtKB-SubCell"/>
</dbReference>
<keyword evidence="10 18" id="KW-1278">Translocase</keyword>
<evidence type="ECO:0000256" key="15">
    <source>
        <dbReference type="ARBA" id="ARBA00023128"/>
    </source>
</evidence>
<dbReference type="PRINTS" id="PR01436">
    <property type="entry name" value="NADHDHGNASE2"/>
</dbReference>
<feature type="domain" description="NADH:quinone oxidoreductase/Mrp antiporter transmembrane" evidence="19">
    <location>
        <begin position="22"/>
        <end position="277"/>
    </location>
</feature>
<name>A0A4Y1JVZ3_9HEMI</name>
<proteinExistence type="inferred from homology"/>
<keyword evidence="16 18" id="KW-0472">Membrane</keyword>
<keyword evidence="13 18" id="KW-0520">NAD</keyword>
<evidence type="ECO:0000256" key="10">
    <source>
        <dbReference type="ARBA" id="ARBA00022967"/>
    </source>
</evidence>
<keyword evidence="11 18" id="KW-0249">Electron transport</keyword>
<evidence type="ECO:0000256" key="4">
    <source>
        <dbReference type="ARBA" id="ARBA00012944"/>
    </source>
</evidence>
<sequence length="327" mass="38189">MKVTKMIFSLMLITSTFITLNSNSWLGMWMGMEMNLMSFIPLMKSQKNKKSSESMMMYFLTQSISSIILLFTILASYFSTYNVMENILQLILTISLMIKMASAPFHMWLPETMANLSWKNCAILMTWQKIAPLTILSNNLNNNIMIFIFLSAMMGAMGGMNQTSFRKIMAYSSINHLSWMMMLLMMNLKWYIYMMFYSVIIMMILMVVESKNILSINQMMALKMSSSEKIMITSLMMSMGGLPPFIGFIPKWMVIQSMLNSSMWLIMTFMVLMSLITLFYYLRMMYPLIMSYNDKIKWIKKDANKKLLTIMMPINLLTPLMMNFPLF</sequence>
<evidence type="ECO:0000256" key="12">
    <source>
        <dbReference type="ARBA" id="ARBA00022989"/>
    </source>
</evidence>
<dbReference type="AlphaFoldDB" id="A0A4Y1JVZ3"/>
<evidence type="ECO:0000256" key="5">
    <source>
        <dbReference type="ARBA" id="ARBA00021008"/>
    </source>
</evidence>
<dbReference type="GO" id="GO:0008137">
    <property type="term" value="F:NADH dehydrogenase (ubiquinone) activity"/>
    <property type="evidence" value="ECO:0007669"/>
    <property type="project" value="UniProtKB-EC"/>
</dbReference>
<feature type="transmembrane region" description="Helical" evidence="18">
    <location>
        <begin position="90"/>
        <end position="109"/>
    </location>
</feature>
<gene>
    <name evidence="20" type="primary">ND2</name>
</gene>
<feature type="transmembrane region" description="Helical" evidence="18">
    <location>
        <begin position="168"/>
        <end position="184"/>
    </location>
</feature>
<dbReference type="GeneID" id="41700615"/>
<comment type="function">
    <text evidence="18">Core subunit of the mitochondrial membrane respiratory chain NADH dehydrogenase (Complex I) which catalyzes electron transfer from NADH through the respiratory chain, using ubiquinone as an electron acceptor. Essential for the catalytic activity and assembly of complex I.</text>
</comment>
<protein>
    <recommendedName>
        <fullName evidence="5 18">NADH-ubiquinone oxidoreductase chain 2</fullName>
        <ecNumber evidence="4 18">7.1.1.2</ecNumber>
    </recommendedName>
</protein>
<dbReference type="Pfam" id="PF00361">
    <property type="entry name" value="Proton_antipo_M"/>
    <property type="match status" value="1"/>
</dbReference>
<evidence type="ECO:0000256" key="1">
    <source>
        <dbReference type="ARBA" id="ARBA00003257"/>
    </source>
</evidence>
<dbReference type="RefSeq" id="YP_009643506.1">
    <property type="nucleotide sequence ID" value="NC_042440.1"/>
</dbReference>
<evidence type="ECO:0000256" key="17">
    <source>
        <dbReference type="ARBA" id="ARBA00049551"/>
    </source>
</evidence>
<feature type="transmembrane region" description="Helical" evidence="18">
    <location>
        <begin position="230"/>
        <end position="249"/>
    </location>
</feature>
<comment type="similarity">
    <text evidence="3 18">Belongs to the complex I subunit 2 family.</text>
</comment>
<reference evidence="20" key="1">
    <citation type="submission" date="2016-05" db="EMBL/GenBank/DDBJ databases">
        <authorList>
            <person name="Yang C."/>
            <person name="Li H."/>
            <person name="Cai W.Z."/>
        </authorList>
    </citation>
    <scope>NUCLEOTIDE SEQUENCE</scope>
</reference>
<keyword evidence="12 18" id="KW-1133">Transmembrane helix</keyword>
<keyword evidence="8 18" id="KW-0812">Transmembrane</keyword>
<feature type="transmembrane region" description="Helical" evidence="18">
    <location>
        <begin position="307"/>
        <end position="326"/>
    </location>
</feature>
<evidence type="ECO:0000256" key="18">
    <source>
        <dbReference type="RuleBase" id="RU003403"/>
    </source>
</evidence>
<evidence type="ECO:0000313" key="20">
    <source>
        <dbReference type="EMBL" id="APO08949.1"/>
    </source>
</evidence>
<keyword evidence="7 18" id="KW-0679">Respiratory chain</keyword>
<keyword evidence="14 18" id="KW-0830">Ubiquinone</keyword>
<evidence type="ECO:0000256" key="3">
    <source>
        <dbReference type="ARBA" id="ARBA00007012"/>
    </source>
</evidence>
<comment type="function">
    <text evidence="1">Core subunit of the mitochondrial membrane respiratory chain NADH dehydrogenase (Complex I) that is believed to belong to the minimal assembly required for catalysis. Complex I functions in the transfer of electrons from NADH to the respiratory chain. The immediate electron acceptor for the enzyme is believed to be ubiquinone.</text>
</comment>
<dbReference type="EMBL" id="KX345791">
    <property type="protein sequence ID" value="APO08949.1"/>
    <property type="molecule type" value="Genomic_DNA"/>
</dbReference>
<organism evidence="20">
    <name type="scientific">Antilochus russus</name>
    <dbReference type="NCBI Taxonomy" id="1768094"/>
    <lineage>
        <taxon>Eukaryota</taxon>
        <taxon>Metazoa</taxon>
        <taxon>Ecdysozoa</taxon>
        <taxon>Arthropoda</taxon>
        <taxon>Hexapoda</taxon>
        <taxon>Insecta</taxon>
        <taxon>Pterygota</taxon>
        <taxon>Neoptera</taxon>
        <taxon>Paraneoptera</taxon>
        <taxon>Hemiptera</taxon>
        <taxon>Heteroptera</taxon>
        <taxon>Panheteroptera</taxon>
        <taxon>Pentatomomorpha</taxon>
        <taxon>Pyrrhocoroidea</taxon>
        <taxon>Pyrrhocoridae</taxon>
        <taxon>Antilochus</taxon>
    </lineage>
</organism>
<dbReference type="InterPro" id="IPR001750">
    <property type="entry name" value="ND/Mrp_TM"/>
</dbReference>
<feature type="transmembrane region" description="Helical" evidence="18">
    <location>
        <begin position="144"/>
        <end position="161"/>
    </location>
</feature>
<dbReference type="PANTHER" id="PTHR46552">
    <property type="entry name" value="NADH-UBIQUINONE OXIDOREDUCTASE CHAIN 2"/>
    <property type="match status" value="1"/>
</dbReference>
<geneLocation type="mitochondrion" evidence="20"/>
<keyword evidence="6" id="KW-0813">Transport</keyword>
<feature type="transmembrane region" description="Helical" evidence="18">
    <location>
        <begin position="190"/>
        <end position="209"/>
    </location>
</feature>
<evidence type="ECO:0000256" key="11">
    <source>
        <dbReference type="ARBA" id="ARBA00022982"/>
    </source>
</evidence>
<dbReference type="InterPro" id="IPR003917">
    <property type="entry name" value="NADH_UbQ_OxRdtase_chain2"/>
</dbReference>
<evidence type="ECO:0000256" key="7">
    <source>
        <dbReference type="ARBA" id="ARBA00022660"/>
    </source>
</evidence>
<dbReference type="PANTHER" id="PTHR46552:SF1">
    <property type="entry name" value="NADH-UBIQUINONE OXIDOREDUCTASE CHAIN 2"/>
    <property type="match status" value="1"/>
</dbReference>
<keyword evidence="15 18" id="KW-0496">Mitochondrion</keyword>
<evidence type="ECO:0000256" key="13">
    <source>
        <dbReference type="ARBA" id="ARBA00023027"/>
    </source>
</evidence>
<evidence type="ECO:0000256" key="14">
    <source>
        <dbReference type="ARBA" id="ARBA00023075"/>
    </source>
</evidence>
<evidence type="ECO:0000256" key="2">
    <source>
        <dbReference type="ARBA" id="ARBA00004448"/>
    </source>
</evidence>
<comment type="subcellular location">
    <subcellularLocation>
        <location evidence="2 18">Mitochondrion inner membrane</location>
        <topology evidence="2 18">Multi-pass membrane protein</topology>
    </subcellularLocation>
</comment>
<feature type="transmembrane region" description="Helical" evidence="18">
    <location>
        <begin position="55"/>
        <end position="78"/>
    </location>
</feature>
<dbReference type="InterPro" id="IPR050175">
    <property type="entry name" value="Complex_I_Subunit_2"/>
</dbReference>
<reference evidence="20" key="2">
    <citation type="journal article" date="2019" name="Syst. Entomol.">
        <title>Higher-level phylogeny and evolutionary history of Pentatomomorpha (Hemiptera: Heteroptera) inferred from mitochondrial genome sequences.</title>
        <authorList>
            <person name="Liu Y."/>
            <person name="Li H."/>
            <person name="Song F."/>
            <person name="Zhao Y."/>
            <person name="Wilson J.-J."/>
            <person name="Cai W."/>
        </authorList>
    </citation>
    <scope>NUCLEOTIDE SEQUENCE</scope>
</reference>
<comment type="catalytic activity">
    <reaction evidence="17 18">
        <text>a ubiquinone + NADH + 5 H(+)(in) = a ubiquinol + NAD(+) + 4 H(+)(out)</text>
        <dbReference type="Rhea" id="RHEA:29091"/>
        <dbReference type="Rhea" id="RHEA-COMP:9565"/>
        <dbReference type="Rhea" id="RHEA-COMP:9566"/>
        <dbReference type="ChEBI" id="CHEBI:15378"/>
        <dbReference type="ChEBI" id="CHEBI:16389"/>
        <dbReference type="ChEBI" id="CHEBI:17976"/>
        <dbReference type="ChEBI" id="CHEBI:57540"/>
        <dbReference type="ChEBI" id="CHEBI:57945"/>
        <dbReference type="EC" id="7.1.1.2"/>
    </reaction>
</comment>
<dbReference type="GO" id="GO:0006120">
    <property type="term" value="P:mitochondrial electron transport, NADH to ubiquinone"/>
    <property type="evidence" value="ECO:0007669"/>
    <property type="project" value="InterPro"/>
</dbReference>